<dbReference type="PANTHER" id="PTHR47331:SF2">
    <property type="match status" value="1"/>
</dbReference>
<organism evidence="3 4">
    <name type="scientific">Oesophagostomum dentatum</name>
    <name type="common">Nodular worm</name>
    <dbReference type="NCBI Taxonomy" id="61180"/>
    <lineage>
        <taxon>Eukaryota</taxon>
        <taxon>Metazoa</taxon>
        <taxon>Ecdysozoa</taxon>
        <taxon>Nematoda</taxon>
        <taxon>Chromadorea</taxon>
        <taxon>Rhabditida</taxon>
        <taxon>Rhabditina</taxon>
        <taxon>Rhabditomorpha</taxon>
        <taxon>Strongyloidea</taxon>
        <taxon>Strongylidae</taxon>
        <taxon>Oesophagostomum</taxon>
    </lineage>
</organism>
<evidence type="ECO:0000313" key="4">
    <source>
        <dbReference type="Proteomes" id="UP000053660"/>
    </source>
</evidence>
<dbReference type="EMBL" id="KN610384">
    <property type="protein sequence ID" value="KHJ77821.1"/>
    <property type="molecule type" value="Genomic_DNA"/>
</dbReference>
<feature type="compositionally biased region" description="Basic and acidic residues" evidence="1">
    <location>
        <begin position="232"/>
        <end position="241"/>
    </location>
</feature>
<evidence type="ECO:0000256" key="1">
    <source>
        <dbReference type="SAM" id="MobiDB-lite"/>
    </source>
</evidence>
<feature type="region of interest" description="Disordered" evidence="1">
    <location>
        <begin position="205"/>
        <end position="258"/>
    </location>
</feature>
<gene>
    <name evidence="3" type="ORF">OESDEN_22559</name>
</gene>
<feature type="non-terminal residue" evidence="3">
    <location>
        <position position="258"/>
    </location>
</feature>
<protein>
    <recommendedName>
        <fullName evidence="2">DUF5641 domain-containing protein</fullName>
    </recommendedName>
</protein>
<dbReference type="PANTHER" id="PTHR47331">
    <property type="entry name" value="PHD-TYPE DOMAIN-CONTAINING PROTEIN"/>
    <property type="match status" value="1"/>
</dbReference>
<evidence type="ECO:0000313" key="3">
    <source>
        <dbReference type="EMBL" id="KHJ77821.1"/>
    </source>
</evidence>
<keyword evidence="4" id="KW-1185">Reference proteome</keyword>
<name>A0A0B1S1Q6_OESDE</name>
<dbReference type="OrthoDB" id="8019190at2759"/>
<dbReference type="Proteomes" id="UP000053660">
    <property type="component" value="Unassembled WGS sequence"/>
</dbReference>
<proteinExistence type="predicted"/>
<evidence type="ECO:0000259" key="2">
    <source>
        <dbReference type="Pfam" id="PF18701"/>
    </source>
</evidence>
<dbReference type="Pfam" id="PF18701">
    <property type="entry name" value="DUF5641"/>
    <property type="match status" value="1"/>
</dbReference>
<dbReference type="AlphaFoldDB" id="A0A0B1S1Q6"/>
<accession>A0A0B1S1Q6</accession>
<reference evidence="3 4" key="1">
    <citation type="submission" date="2014-03" db="EMBL/GenBank/DDBJ databases">
        <title>Draft genome of the hookworm Oesophagostomum dentatum.</title>
        <authorList>
            <person name="Mitreva M."/>
        </authorList>
    </citation>
    <scope>NUCLEOTIDE SEQUENCE [LARGE SCALE GENOMIC DNA]</scope>
    <source>
        <strain evidence="3 4">OD-Hann</strain>
    </source>
</reference>
<dbReference type="InterPro" id="IPR040676">
    <property type="entry name" value="DUF5641"/>
</dbReference>
<feature type="domain" description="DUF5641" evidence="2">
    <location>
        <begin position="102"/>
        <end position="198"/>
    </location>
</feature>
<sequence length="258" mass="29700">MVGVWERLVGIVKRALQKSIGRRMLSAELLQTTMCEIESIAIDLHRRSEFPSQVLRPIDFIYKDVRYGSTQLTSVDDDEQDPDYRITPELASQREARTALSETEKMTKKFWTIWKHDYLLELRDRHQLFKKGQKATNRDPKVGDVVLLDEDSQLSREQWPMAIITELVSSKDGKIRSAILRSGSGREIQRPLNRIVPLEIRPSIDEEEQRSETTSNSKRGLVSKVRKALKKKSLDNAETRKQPARAAKKPVDYDASNP</sequence>